<name>A0A066S0E8_9GAMM</name>
<evidence type="ECO:0000313" key="3">
    <source>
        <dbReference type="Proteomes" id="UP000027192"/>
    </source>
</evidence>
<dbReference type="AlphaFoldDB" id="A0A066S0E8"/>
<evidence type="ECO:0000259" key="1">
    <source>
        <dbReference type="Pfam" id="PF10000"/>
    </source>
</evidence>
<feature type="domain" description="DUF2241" evidence="1">
    <location>
        <begin position="2"/>
        <end position="71"/>
    </location>
</feature>
<protein>
    <submittedName>
        <fullName evidence="2">Transporter</fullName>
    </submittedName>
</protein>
<dbReference type="STRING" id="1654360.EA58_00720"/>
<dbReference type="OrthoDB" id="517867at2"/>
<dbReference type="Gene3D" id="3.30.2130.10">
    <property type="entry name" value="VC0802-like"/>
    <property type="match status" value="1"/>
</dbReference>
<dbReference type="InterPro" id="IPR045865">
    <property type="entry name" value="ACT-like_dom_sf"/>
</dbReference>
<dbReference type="Pfam" id="PF10000">
    <property type="entry name" value="ACT_3"/>
    <property type="match status" value="1"/>
</dbReference>
<sequence>MSGMTDLQELLRSMSPQLQPEAYVFCCVEGDMADYLALSPIATFREREGLTLVVTQSAAETIGVTIETTFRCITLTVHSSLEAVGLTAAVSTVLAEHGISANVIAAYYHDHIFVPAGKADQAVAILTALANQSSGNQD</sequence>
<proteinExistence type="predicted"/>
<dbReference type="PANTHER" id="PTHR39199:SF1">
    <property type="entry name" value="BLR5128 PROTEIN"/>
    <property type="match status" value="1"/>
</dbReference>
<dbReference type="PANTHER" id="PTHR39199">
    <property type="entry name" value="BLR5128 PROTEIN"/>
    <property type="match status" value="1"/>
</dbReference>
<dbReference type="SUPFAM" id="SSF55021">
    <property type="entry name" value="ACT-like"/>
    <property type="match status" value="2"/>
</dbReference>
<evidence type="ECO:0000313" key="2">
    <source>
        <dbReference type="EMBL" id="KDM93422.1"/>
    </source>
</evidence>
<dbReference type="Proteomes" id="UP000027192">
    <property type="component" value="Unassembled WGS sequence"/>
</dbReference>
<dbReference type="InterPro" id="IPR018717">
    <property type="entry name" value="DUF2241"/>
</dbReference>
<reference evidence="2 3" key="1">
    <citation type="submission" date="2014-04" db="EMBL/GenBank/DDBJ databases">
        <title>Draft genome sequence of Photobacterium halotolerans S2753: a solonamide, ngercheumicin and holomycin producer.</title>
        <authorList>
            <person name="Machado H.R."/>
            <person name="Gram L."/>
        </authorList>
    </citation>
    <scope>NUCLEOTIDE SEQUENCE [LARGE SCALE GENOMIC DNA]</scope>
    <source>
        <strain evidence="2 3">S2753</strain>
    </source>
</reference>
<keyword evidence="3" id="KW-1185">Reference proteome</keyword>
<comment type="caution">
    <text evidence="2">The sequence shown here is derived from an EMBL/GenBank/DDBJ whole genome shotgun (WGS) entry which is preliminary data.</text>
</comment>
<organism evidence="2 3">
    <name type="scientific">Photobacterium galatheae</name>
    <dbReference type="NCBI Taxonomy" id="1654360"/>
    <lineage>
        <taxon>Bacteria</taxon>
        <taxon>Pseudomonadati</taxon>
        <taxon>Pseudomonadota</taxon>
        <taxon>Gammaproteobacteria</taxon>
        <taxon>Vibrionales</taxon>
        <taxon>Vibrionaceae</taxon>
        <taxon>Photobacterium</taxon>
    </lineage>
</organism>
<accession>A0A066S0E8</accession>
<dbReference type="EMBL" id="JMIB01000002">
    <property type="protein sequence ID" value="KDM93422.1"/>
    <property type="molecule type" value="Genomic_DNA"/>
</dbReference>
<dbReference type="RefSeq" id="WP_036747708.1">
    <property type="nucleotide sequence ID" value="NZ_JAGSGC010000001.1"/>
</dbReference>
<gene>
    <name evidence="2" type="ORF">EA58_00720</name>
</gene>